<evidence type="ECO:0000313" key="3">
    <source>
        <dbReference type="Proteomes" id="UP000556436"/>
    </source>
</evidence>
<feature type="region of interest" description="Disordered" evidence="1">
    <location>
        <begin position="23"/>
        <end position="51"/>
    </location>
</feature>
<proteinExistence type="predicted"/>
<evidence type="ECO:0000256" key="1">
    <source>
        <dbReference type="SAM" id="MobiDB-lite"/>
    </source>
</evidence>
<comment type="caution">
    <text evidence="2">The sequence shown here is derived from an EMBL/GenBank/DDBJ whole genome shotgun (WGS) entry which is preliminary data.</text>
</comment>
<dbReference type="AlphaFoldDB" id="A0A7W7PGY0"/>
<evidence type="ECO:0000313" key="2">
    <source>
        <dbReference type="EMBL" id="MBB4889504.1"/>
    </source>
</evidence>
<gene>
    <name evidence="2" type="ORF">FHS38_005579</name>
</gene>
<protein>
    <submittedName>
        <fullName evidence="2">Uncharacterized protein</fullName>
    </submittedName>
</protein>
<dbReference type="Proteomes" id="UP000556436">
    <property type="component" value="Unassembled WGS sequence"/>
</dbReference>
<feature type="compositionally biased region" description="Low complexity" evidence="1">
    <location>
        <begin position="38"/>
        <end position="51"/>
    </location>
</feature>
<dbReference type="EMBL" id="JACHJG010000013">
    <property type="protein sequence ID" value="MBB4889504.1"/>
    <property type="molecule type" value="Genomic_DNA"/>
</dbReference>
<keyword evidence="3" id="KW-1185">Reference proteome</keyword>
<reference evidence="2 3" key="1">
    <citation type="submission" date="2020-08" db="EMBL/GenBank/DDBJ databases">
        <title>Genomic Encyclopedia of Type Strains, Phase III (KMG-III): the genomes of soil and plant-associated and newly described type strains.</title>
        <authorList>
            <person name="Whitman W."/>
        </authorList>
    </citation>
    <scope>NUCLEOTIDE SEQUENCE [LARGE SCALE GENOMIC DNA]</scope>
    <source>
        <strain evidence="2 3">CECT 3265</strain>
    </source>
</reference>
<name>A0A7W7PGY0_STRNE</name>
<accession>A0A7W7PGY0</accession>
<organism evidence="2 3">
    <name type="scientific">Streptomyces netropsis</name>
    <name type="common">Streptoverticillium netropsis</name>
    <dbReference type="NCBI Taxonomy" id="55404"/>
    <lineage>
        <taxon>Bacteria</taxon>
        <taxon>Bacillati</taxon>
        <taxon>Actinomycetota</taxon>
        <taxon>Actinomycetes</taxon>
        <taxon>Kitasatosporales</taxon>
        <taxon>Streptomycetaceae</taxon>
        <taxon>Streptomyces</taxon>
    </lineage>
</organism>
<sequence length="51" mass="5489">MATRSGARPVLVAAPLQVGTLTPWASPHRRYPLPPTAPAGTPTALRTRWSR</sequence>